<evidence type="ECO:0000313" key="1">
    <source>
        <dbReference type="EMBL" id="QIB69766.1"/>
    </source>
</evidence>
<dbReference type="Proteomes" id="UP000466848">
    <property type="component" value="Chromosome"/>
</dbReference>
<accession>A0A858C069</accession>
<name>A0A858C069_9FIRM</name>
<proteinExistence type="predicted"/>
<organism evidence="1 2">
    <name type="scientific">Aminipila butyrica</name>
    <dbReference type="NCBI Taxonomy" id="433296"/>
    <lineage>
        <taxon>Bacteria</taxon>
        <taxon>Bacillati</taxon>
        <taxon>Bacillota</taxon>
        <taxon>Clostridia</taxon>
        <taxon>Peptostreptococcales</taxon>
        <taxon>Anaerovoracaceae</taxon>
        <taxon>Aminipila</taxon>
    </lineage>
</organism>
<reference evidence="1 2" key="1">
    <citation type="submission" date="2020-02" db="EMBL/GenBank/DDBJ databases">
        <authorList>
            <person name="Kim Y.B."/>
            <person name="Roh S.W."/>
        </authorList>
    </citation>
    <scope>NUCLEOTIDE SEQUENCE [LARGE SCALE GENOMIC DNA]</scope>
    <source>
        <strain evidence="1 2">DSM 103574</strain>
    </source>
</reference>
<gene>
    <name evidence="1" type="ORF">Ami103574_10740</name>
</gene>
<dbReference type="InterPro" id="IPR036388">
    <property type="entry name" value="WH-like_DNA-bd_sf"/>
</dbReference>
<keyword evidence="2" id="KW-1185">Reference proteome</keyword>
<evidence type="ECO:0000313" key="2">
    <source>
        <dbReference type="Proteomes" id="UP000466848"/>
    </source>
</evidence>
<dbReference type="EMBL" id="CP048649">
    <property type="protein sequence ID" value="QIB69766.1"/>
    <property type="molecule type" value="Genomic_DNA"/>
</dbReference>
<dbReference type="RefSeq" id="WP_163067006.1">
    <property type="nucleotide sequence ID" value="NZ_CP048649.1"/>
</dbReference>
<protein>
    <recommendedName>
        <fullName evidence="3">Helix-turn-helix domain-containing protein</fullName>
    </recommendedName>
</protein>
<dbReference type="AlphaFoldDB" id="A0A858C069"/>
<evidence type="ECO:0008006" key="3">
    <source>
        <dbReference type="Google" id="ProtNLM"/>
    </source>
</evidence>
<dbReference type="Pfam" id="PF13730">
    <property type="entry name" value="HTH_36"/>
    <property type="match status" value="1"/>
</dbReference>
<dbReference type="Gene3D" id="1.10.10.10">
    <property type="entry name" value="Winged helix-like DNA-binding domain superfamily/Winged helix DNA-binding domain"/>
    <property type="match status" value="1"/>
</dbReference>
<dbReference type="KEGG" id="abut:Ami103574_10740"/>
<sequence>MNTITAQRLIYKESLSLKAQSVFLYLADRSNKENICWPGLKRIAEDCRISVSTVQRAIKELLSIGLLMKKANFRANGSQTSNVYIVTDDAGEKEQVKVENKRIQEKMQARMKEQAKKMKLAAAVKNKLISSLSPEIGIDENRVHEEKLCKAYTKIQEIKGTVCTFLKKAIFFSRGGGQNDQPIT</sequence>